<comment type="caution">
    <text evidence="1">The sequence shown here is derived from an EMBL/GenBank/DDBJ whole genome shotgun (WGS) entry which is preliminary data.</text>
</comment>
<name>A0ACC2RIJ1_9FUNG</name>
<accession>A0ACC2RIJ1</accession>
<dbReference type="EMBL" id="QTSX02007200">
    <property type="protein sequence ID" value="KAJ9049780.1"/>
    <property type="molecule type" value="Genomic_DNA"/>
</dbReference>
<dbReference type="Proteomes" id="UP001165960">
    <property type="component" value="Unassembled WGS sequence"/>
</dbReference>
<proteinExistence type="predicted"/>
<reference evidence="1" key="1">
    <citation type="submission" date="2022-04" db="EMBL/GenBank/DDBJ databases">
        <title>Genome of the entomopathogenic fungus Entomophthora muscae.</title>
        <authorList>
            <person name="Elya C."/>
            <person name="Lovett B.R."/>
            <person name="Lee E."/>
            <person name="Macias A.M."/>
            <person name="Hajek A.E."/>
            <person name="De Bivort B.L."/>
            <person name="Kasson M.T."/>
            <person name="De Fine Licht H.H."/>
            <person name="Stajich J.E."/>
        </authorList>
    </citation>
    <scope>NUCLEOTIDE SEQUENCE</scope>
    <source>
        <strain evidence="1">Berkeley</strain>
    </source>
</reference>
<organism evidence="1 2">
    <name type="scientific">Entomophthora muscae</name>
    <dbReference type="NCBI Taxonomy" id="34485"/>
    <lineage>
        <taxon>Eukaryota</taxon>
        <taxon>Fungi</taxon>
        <taxon>Fungi incertae sedis</taxon>
        <taxon>Zoopagomycota</taxon>
        <taxon>Entomophthoromycotina</taxon>
        <taxon>Entomophthoromycetes</taxon>
        <taxon>Entomophthorales</taxon>
        <taxon>Entomophthoraceae</taxon>
        <taxon>Entomophthora</taxon>
    </lineage>
</organism>
<keyword evidence="2" id="KW-1185">Reference proteome</keyword>
<protein>
    <submittedName>
        <fullName evidence="1">Uncharacterized protein</fullName>
    </submittedName>
</protein>
<evidence type="ECO:0000313" key="2">
    <source>
        <dbReference type="Proteomes" id="UP001165960"/>
    </source>
</evidence>
<gene>
    <name evidence="1" type="ORF">DSO57_1021002</name>
</gene>
<evidence type="ECO:0000313" key="1">
    <source>
        <dbReference type="EMBL" id="KAJ9049780.1"/>
    </source>
</evidence>
<sequence>MTVKKNPGITMKDLIKKLGLNTLKISPEKKKSVIGMLNSVLLKPKPGEPLQLHSDYL</sequence>